<dbReference type="KEGG" id="cma:Cmaq_0787"/>
<gene>
    <name evidence="2" type="ordered locus">Cmaq_0787</name>
</gene>
<evidence type="ECO:0000313" key="2">
    <source>
        <dbReference type="EMBL" id="ABW01622.1"/>
    </source>
</evidence>
<reference evidence="2 3" key="1">
    <citation type="submission" date="2007-10" db="EMBL/GenBank/DDBJ databases">
        <title>Complete sequence of Caldivirga maquilingensis IC-167.</title>
        <authorList>
            <consortium name="US DOE Joint Genome Institute"/>
            <person name="Copeland A."/>
            <person name="Lucas S."/>
            <person name="Lapidus A."/>
            <person name="Barry K."/>
            <person name="Glavina del Rio T."/>
            <person name="Dalin E."/>
            <person name="Tice H."/>
            <person name="Pitluck S."/>
            <person name="Saunders E."/>
            <person name="Brettin T."/>
            <person name="Bruce D."/>
            <person name="Detter J.C."/>
            <person name="Han C."/>
            <person name="Schmutz J."/>
            <person name="Larimer F."/>
            <person name="Land M."/>
            <person name="Hauser L."/>
            <person name="Kyrpides N."/>
            <person name="Ivanova N."/>
            <person name="Biddle J.F."/>
            <person name="Zhang Z."/>
            <person name="Fitz-Gibbon S.T."/>
            <person name="Lowe T.M."/>
            <person name="Saltikov C."/>
            <person name="House C.H."/>
            <person name="Richardson P."/>
        </authorList>
    </citation>
    <scope>NUCLEOTIDE SEQUENCE [LARGE SCALE GENOMIC DNA]</scope>
    <source>
        <strain evidence="3">ATCC 700844 / DSM 13496 / JCM 10307 / IC-167</strain>
    </source>
</reference>
<name>A8MCW6_CALMQ</name>
<dbReference type="GeneID" id="5709939"/>
<dbReference type="eggNOG" id="arCOG00580">
    <property type="taxonomic scope" value="Archaea"/>
</dbReference>
<dbReference type="GO" id="GO:0006351">
    <property type="term" value="P:DNA-templated transcription"/>
    <property type="evidence" value="ECO:0007669"/>
    <property type="project" value="InterPro"/>
</dbReference>
<dbReference type="Gene3D" id="2.20.70.10">
    <property type="match status" value="1"/>
</dbReference>
<protein>
    <submittedName>
        <fullName evidence="2">DNA-directed RNA polymerase, M/15 kDa subunit</fullName>
    </submittedName>
</protein>
<dbReference type="AlphaFoldDB" id="A8MCW6"/>
<dbReference type="EMBL" id="CP000852">
    <property type="protein sequence ID" value="ABW01622.1"/>
    <property type="molecule type" value="Genomic_DNA"/>
</dbReference>
<evidence type="ECO:0000313" key="3">
    <source>
        <dbReference type="Proteomes" id="UP000001137"/>
    </source>
</evidence>
<dbReference type="HOGENOM" id="CLU_166550_0_0_2"/>
<feature type="domain" description="DNA-directed RNA polymerase II subunit RPB9-like zinc ribbon" evidence="1">
    <location>
        <begin position="2"/>
        <end position="58"/>
    </location>
</feature>
<dbReference type="STRING" id="397948.Cmaq_0787"/>
<dbReference type="InterPro" id="IPR001529">
    <property type="entry name" value="Zn_ribbon_RPB9"/>
</dbReference>
<organism evidence="2 3">
    <name type="scientific">Caldivirga maquilingensis (strain ATCC 700844 / DSM 13496 / JCM 10307 / IC-167)</name>
    <dbReference type="NCBI Taxonomy" id="397948"/>
    <lineage>
        <taxon>Archaea</taxon>
        <taxon>Thermoproteota</taxon>
        <taxon>Thermoprotei</taxon>
        <taxon>Thermoproteales</taxon>
        <taxon>Thermoproteaceae</taxon>
        <taxon>Caldivirga</taxon>
    </lineage>
</organism>
<dbReference type="OrthoDB" id="72957at2157"/>
<keyword evidence="3" id="KW-1185">Reference proteome</keyword>
<dbReference type="Proteomes" id="UP000001137">
    <property type="component" value="Chromosome"/>
</dbReference>
<keyword evidence="2" id="KW-0804">Transcription</keyword>
<proteinExistence type="predicted"/>
<sequence>MKFCPKCGTAMVPVKKGNATYLKCPKCGYEEKVNKKDRKSFVERSVVEEDKRVKVPIVENKSSSEEEVDEDYRKQLLDNLLEMGEDFD</sequence>
<dbReference type="Pfam" id="PF02150">
    <property type="entry name" value="Zn_ribbon_RPB9"/>
    <property type="match status" value="1"/>
</dbReference>
<evidence type="ECO:0000259" key="1">
    <source>
        <dbReference type="SMART" id="SM00661"/>
    </source>
</evidence>
<dbReference type="SMART" id="SM00661">
    <property type="entry name" value="RPOL9"/>
    <property type="match status" value="1"/>
</dbReference>
<accession>A8MCW6</accession>
<dbReference type="RefSeq" id="WP_012185841.1">
    <property type="nucleotide sequence ID" value="NC_009954.1"/>
</dbReference>
<keyword evidence="2" id="KW-0240">DNA-directed RNA polymerase</keyword>
<dbReference type="GO" id="GO:0000428">
    <property type="term" value="C:DNA-directed RNA polymerase complex"/>
    <property type="evidence" value="ECO:0007669"/>
    <property type="project" value="UniProtKB-KW"/>
</dbReference>